<dbReference type="SMART" id="SM01274">
    <property type="entry name" value="malic"/>
    <property type="match status" value="1"/>
</dbReference>
<keyword evidence="3 7" id="KW-0479">Metal-binding</keyword>
<dbReference type="NCBIfam" id="NF010052">
    <property type="entry name" value="PRK13529.1"/>
    <property type="match status" value="1"/>
</dbReference>
<organism evidence="11 12">
    <name type="scientific">Trametes cubensis</name>
    <dbReference type="NCBI Taxonomy" id="1111947"/>
    <lineage>
        <taxon>Eukaryota</taxon>
        <taxon>Fungi</taxon>
        <taxon>Dikarya</taxon>
        <taxon>Basidiomycota</taxon>
        <taxon>Agaricomycotina</taxon>
        <taxon>Agaricomycetes</taxon>
        <taxon>Polyporales</taxon>
        <taxon>Polyporaceae</taxon>
        <taxon>Trametes</taxon>
    </lineage>
</organism>
<evidence type="ECO:0000256" key="8">
    <source>
        <dbReference type="RuleBase" id="RU003426"/>
    </source>
</evidence>
<evidence type="ECO:0000256" key="1">
    <source>
        <dbReference type="ARBA" id="ARBA00001936"/>
    </source>
</evidence>
<dbReference type="InterPro" id="IPR012302">
    <property type="entry name" value="Malic_NAD-bd"/>
</dbReference>
<sequence length="576" mass="63592">MATATNRVLRVAIRGDSILTHPRFNKGTAFTHSERKAFGLNGRLPYRVNTLEEQCERAYDQLSTRGEPIRKNTFMQSLKDQNWVLYYGLLSRHVKELIPIIYTPTQGDAIANYSHLFRRSEGLYLSFPEQDGMEEDFLEMTRGRDIQLFVVTDSEAILGIGDQGVGGIGIATAKSAIYTLLGGMDPSKTLPVVLDVGTDNERLLNDNLYVGWPNKRVRGKAYDRFVDRFVQLVRKHYPHSLLHFEDFGVGNAQRLLDIYRNQHTVFNDDVQGTGAVTLAAMMSAVGVTKSKLSEQRYVVYGAGTAGLGITKQLRDGIMAIDKLSREAANARFFLLDRHGLVKQSLGPAKIRDALAEFVRPDDEWAGVPTNADGEVGLLDVVRHVKPTVLIGCSTHAGAFTEDVVRAMAEGTERPIIFPLSNPSRLVEVEPELANAWTNGKALMATGSPFPPCKMPNGKYYDIAECNNALIYPGLGYGAMITQARTLSDTMIIAGARRLAALSPALADPDSALLPDFSDARQVNTEVAIAVAEQAIAEGSATIDWDREEVRDRIAERQWIPEYPDFIYDPVHGEGST</sequence>
<dbReference type="EMBL" id="JAPEVG010000170">
    <property type="protein sequence ID" value="KAJ8475053.1"/>
    <property type="molecule type" value="Genomic_DNA"/>
</dbReference>
<dbReference type="GO" id="GO:0051287">
    <property type="term" value="F:NAD binding"/>
    <property type="evidence" value="ECO:0007669"/>
    <property type="project" value="InterPro"/>
</dbReference>
<dbReference type="SMART" id="SM00919">
    <property type="entry name" value="Malic_M"/>
    <property type="match status" value="1"/>
</dbReference>
<dbReference type="InterPro" id="IPR001891">
    <property type="entry name" value="Malic_OxRdtase"/>
</dbReference>
<feature type="active site" description="Proton acceptor" evidence="5">
    <location>
        <position position="174"/>
    </location>
</feature>
<protein>
    <recommendedName>
        <fullName evidence="8">Malic enzyme</fullName>
    </recommendedName>
</protein>
<dbReference type="InterPro" id="IPR046346">
    <property type="entry name" value="Aminoacid_DH-like_N_sf"/>
</dbReference>
<evidence type="ECO:0000256" key="7">
    <source>
        <dbReference type="PIRSR" id="PIRSR000106-3"/>
    </source>
</evidence>
<dbReference type="Pfam" id="PF00390">
    <property type="entry name" value="malic"/>
    <property type="match status" value="1"/>
</dbReference>
<name>A0AAD7TTU1_9APHY</name>
<evidence type="ECO:0000256" key="3">
    <source>
        <dbReference type="ARBA" id="ARBA00022723"/>
    </source>
</evidence>
<keyword evidence="12" id="KW-1185">Reference proteome</keyword>
<dbReference type="SUPFAM" id="SSF51735">
    <property type="entry name" value="NAD(P)-binding Rossmann-fold domains"/>
    <property type="match status" value="1"/>
</dbReference>
<proteinExistence type="inferred from homology"/>
<feature type="active site" description="Proton donor" evidence="5">
    <location>
        <position position="102"/>
    </location>
</feature>
<feature type="binding site" evidence="7">
    <location>
        <position position="246"/>
    </location>
    <ligand>
        <name>a divalent metal cation</name>
        <dbReference type="ChEBI" id="CHEBI:60240"/>
    </ligand>
</feature>
<keyword evidence="8" id="KW-0560">Oxidoreductase</keyword>
<dbReference type="InterPro" id="IPR037062">
    <property type="entry name" value="Malic_N_dom_sf"/>
</dbReference>
<evidence type="ECO:0000256" key="4">
    <source>
        <dbReference type="ARBA" id="ARBA00023027"/>
    </source>
</evidence>
<dbReference type="InterPro" id="IPR012301">
    <property type="entry name" value="Malic_N_dom"/>
</dbReference>
<dbReference type="GO" id="GO:0005739">
    <property type="term" value="C:mitochondrion"/>
    <property type="evidence" value="ECO:0007669"/>
    <property type="project" value="TreeGrafter"/>
</dbReference>
<feature type="domain" description="Malic enzyme NAD-binding" evidence="9">
    <location>
        <begin position="270"/>
        <end position="535"/>
    </location>
</feature>
<feature type="binding site" evidence="6">
    <location>
        <position position="421"/>
    </location>
    <ligand>
        <name>(S)-malate</name>
        <dbReference type="ChEBI" id="CHEBI:15589"/>
    </ligand>
</feature>
<dbReference type="AlphaFoldDB" id="A0AAD7TTU1"/>
<evidence type="ECO:0000313" key="11">
    <source>
        <dbReference type="EMBL" id="KAJ8475053.1"/>
    </source>
</evidence>
<feature type="binding site" evidence="7">
    <location>
        <position position="245"/>
    </location>
    <ligand>
        <name>a divalent metal cation</name>
        <dbReference type="ChEBI" id="CHEBI:60240"/>
    </ligand>
</feature>
<comment type="caution">
    <text evidence="11">The sequence shown here is derived from an EMBL/GenBank/DDBJ whole genome shotgun (WGS) entry which is preliminary data.</text>
</comment>
<feature type="domain" description="Malic enzyme N-terminal" evidence="10">
    <location>
        <begin position="79"/>
        <end position="260"/>
    </location>
</feature>
<evidence type="ECO:0000256" key="5">
    <source>
        <dbReference type="PIRSR" id="PIRSR000106-1"/>
    </source>
</evidence>
<dbReference type="GO" id="GO:0005829">
    <property type="term" value="C:cytosol"/>
    <property type="evidence" value="ECO:0007669"/>
    <property type="project" value="TreeGrafter"/>
</dbReference>
<gene>
    <name evidence="11" type="ORF">ONZ51_g6798</name>
</gene>
<dbReference type="PANTHER" id="PTHR23406:SF34">
    <property type="entry name" value="NAD-DEPENDENT MALIC ENZYME, MITOCHONDRIAL"/>
    <property type="match status" value="1"/>
</dbReference>
<dbReference type="SUPFAM" id="SSF53223">
    <property type="entry name" value="Aminoacid dehydrogenase-like, N-terminal domain"/>
    <property type="match status" value="1"/>
</dbReference>
<comment type="cofactor">
    <cofactor evidence="1">
        <name>Mn(2+)</name>
        <dbReference type="ChEBI" id="CHEBI:29035"/>
    </cofactor>
</comment>
<evidence type="ECO:0000313" key="12">
    <source>
        <dbReference type="Proteomes" id="UP001215151"/>
    </source>
</evidence>
<accession>A0AAD7TTU1</accession>
<comment type="cofactor">
    <cofactor evidence="7">
        <name>Mg(2+)</name>
        <dbReference type="ChEBI" id="CHEBI:18420"/>
    </cofactor>
    <cofactor evidence="7">
        <name>Mn(2+)</name>
        <dbReference type="ChEBI" id="CHEBI:29035"/>
    </cofactor>
    <text evidence="7">Divalent metal cations. Prefers magnesium or manganese.</text>
</comment>
<dbReference type="GO" id="GO:0046872">
    <property type="term" value="F:metal ion binding"/>
    <property type="evidence" value="ECO:0007669"/>
    <property type="project" value="UniProtKB-KW"/>
</dbReference>
<feature type="binding site" evidence="6">
    <location>
        <position position="466"/>
    </location>
    <ligand>
        <name>(S)-malate</name>
        <dbReference type="ChEBI" id="CHEBI:15589"/>
    </ligand>
</feature>
<dbReference type="Gene3D" id="3.40.50.720">
    <property type="entry name" value="NAD(P)-binding Rossmann-like Domain"/>
    <property type="match status" value="1"/>
</dbReference>
<keyword evidence="4" id="KW-0520">NAD</keyword>
<dbReference type="Pfam" id="PF03949">
    <property type="entry name" value="Malic_M"/>
    <property type="match status" value="1"/>
</dbReference>
<evidence type="ECO:0000256" key="6">
    <source>
        <dbReference type="PIRSR" id="PIRSR000106-2"/>
    </source>
</evidence>
<feature type="binding site" evidence="7">
    <location>
        <position position="269"/>
    </location>
    <ligand>
        <name>a divalent metal cation</name>
        <dbReference type="ChEBI" id="CHEBI:60240"/>
    </ligand>
</feature>
<dbReference type="Proteomes" id="UP001215151">
    <property type="component" value="Unassembled WGS sequence"/>
</dbReference>
<reference evidence="11" key="1">
    <citation type="submission" date="2022-11" db="EMBL/GenBank/DDBJ databases">
        <title>Genome Sequence of Cubamyces cubensis.</title>
        <authorList>
            <person name="Buettner E."/>
        </authorList>
    </citation>
    <scope>NUCLEOTIDE SEQUENCE</scope>
    <source>
        <strain evidence="11">MPL-01</strain>
    </source>
</reference>
<dbReference type="Gene3D" id="3.40.50.10380">
    <property type="entry name" value="Malic enzyme, N-terminal domain"/>
    <property type="match status" value="1"/>
</dbReference>
<dbReference type="PROSITE" id="PS00331">
    <property type="entry name" value="MALIC_ENZYMES"/>
    <property type="match status" value="1"/>
</dbReference>
<dbReference type="PIRSF" id="PIRSF000106">
    <property type="entry name" value="ME"/>
    <property type="match status" value="1"/>
</dbReference>
<evidence type="ECO:0000259" key="10">
    <source>
        <dbReference type="SMART" id="SM01274"/>
    </source>
</evidence>
<dbReference type="InterPro" id="IPR036291">
    <property type="entry name" value="NAD(P)-bd_dom_sf"/>
</dbReference>
<dbReference type="FunFam" id="3.40.50.10380:FF:000001">
    <property type="entry name" value="NAD-dependent malic enzyme"/>
    <property type="match status" value="1"/>
</dbReference>
<dbReference type="GO" id="GO:0004471">
    <property type="term" value="F:malate dehydrogenase (decarboxylating) (NAD+) activity"/>
    <property type="evidence" value="ECO:0007669"/>
    <property type="project" value="TreeGrafter"/>
</dbReference>
<dbReference type="GO" id="GO:0006108">
    <property type="term" value="P:malate metabolic process"/>
    <property type="evidence" value="ECO:0007669"/>
    <property type="project" value="TreeGrafter"/>
</dbReference>
<dbReference type="PRINTS" id="PR00072">
    <property type="entry name" value="MALOXRDTASE"/>
</dbReference>
<evidence type="ECO:0000259" key="9">
    <source>
        <dbReference type="SMART" id="SM00919"/>
    </source>
</evidence>
<evidence type="ECO:0000256" key="2">
    <source>
        <dbReference type="ARBA" id="ARBA00008785"/>
    </source>
</evidence>
<dbReference type="InterPro" id="IPR015884">
    <property type="entry name" value="Malic_enzyme_CS"/>
</dbReference>
<dbReference type="PANTHER" id="PTHR23406">
    <property type="entry name" value="MALIC ENZYME-RELATED"/>
    <property type="match status" value="1"/>
</dbReference>
<comment type="similarity">
    <text evidence="2 8">Belongs to the malic enzymes family.</text>
</comment>